<keyword evidence="1" id="KW-0732">Signal</keyword>
<evidence type="ECO:0008006" key="4">
    <source>
        <dbReference type="Google" id="ProtNLM"/>
    </source>
</evidence>
<organism evidence="2 3">
    <name type="scientific">Podospora appendiculata</name>
    <dbReference type="NCBI Taxonomy" id="314037"/>
    <lineage>
        <taxon>Eukaryota</taxon>
        <taxon>Fungi</taxon>
        <taxon>Dikarya</taxon>
        <taxon>Ascomycota</taxon>
        <taxon>Pezizomycotina</taxon>
        <taxon>Sordariomycetes</taxon>
        <taxon>Sordariomycetidae</taxon>
        <taxon>Sordariales</taxon>
        <taxon>Podosporaceae</taxon>
        <taxon>Podospora</taxon>
    </lineage>
</organism>
<keyword evidence="3" id="KW-1185">Reference proteome</keyword>
<reference evidence="2" key="1">
    <citation type="journal article" date="2023" name="Mol. Phylogenet. Evol.">
        <title>Genome-scale phylogeny and comparative genomics of the fungal order Sordariales.</title>
        <authorList>
            <person name="Hensen N."/>
            <person name="Bonometti L."/>
            <person name="Westerberg I."/>
            <person name="Brannstrom I.O."/>
            <person name="Guillou S."/>
            <person name="Cros-Aarteil S."/>
            <person name="Calhoun S."/>
            <person name="Haridas S."/>
            <person name="Kuo A."/>
            <person name="Mondo S."/>
            <person name="Pangilinan J."/>
            <person name="Riley R."/>
            <person name="LaButti K."/>
            <person name="Andreopoulos B."/>
            <person name="Lipzen A."/>
            <person name="Chen C."/>
            <person name="Yan M."/>
            <person name="Daum C."/>
            <person name="Ng V."/>
            <person name="Clum A."/>
            <person name="Steindorff A."/>
            <person name="Ohm R.A."/>
            <person name="Martin F."/>
            <person name="Silar P."/>
            <person name="Natvig D.O."/>
            <person name="Lalanne C."/>
            <person name="Gautier V."/>
            <person name="Ament-Velasquez S.L."/>
            <person name="Kruys A."/>
            <person name="Hutchinson M.I."/>
            <person name="Powell A.J."/>
            <person name="Barry K."/>
            <person name="Miller A.N."/>
            <person name="Grigoriev I.V."/>
            <person name="Debuchy R."/>
            <person name="Gladieux P."/>
            <person name="Hiltunen Thoren M."/>
            <person name="Johannesson H."/>
        </authorList>
    </citation>
    <scope>NUCLEOTIDE SEQUENCE</scope>
    <source>
        <strain evidence="2">CBS 314.62</strain>
    </source>
</reference>
<evidence type="ECO:0000313" key="3">
    <source>
        <dbReference type="Proteomes" id="UP001270362"/>
    </source>
</evidence>
<dbReference type="EMBL" id="JAULSO010000004">
    <property type="protein sequence ID" value="KAK3684206.1"/>
    <property type="molecule type" value="Genomic_DNA"/>
</dbReference>
<reference evidence="2" key="2">
    <citation type="submission" date="2023-06" db="EMBL/GenBank/DDBJ databases">
        <authorList>
            <consortium name="Lawrence Berkeley National Laboratory"/>
            <person name="Haridas S."/>
            <person name="Hensen N."/>
            <person name="Bonometti L."/>
            <person name="Westerberg I."/>
            <person name="Brannstrom I.O."/>
            <person name="Guillou S."/>
            <person name="Cros-Aarteil S."/>
            <person name="Calhoun S."/>
            <person name="Kuo A."/>
            <person name="Mondo S."/>
            <person name="Pangilinan J."/>
            <person name="Riley R."/>
            <person name="Labutti K."/>
            <person name="Andreopoulos B."/>
            <person name="Lipzen A."/>
            <person name="Chen C."/>
            <person name="Yanf M."/>
            <person name="Daum C."/>
            <person name="Ng V."/>
            <person name="Clum A."/>
            <person name="Steindorff A."/>
            <person name="Ohm R."/>
            <person name="Martin F."/>
            <person name="Silar P."/>
            <person name="Natvig D."/>
            <person name="Lalanne C."/>
            <person name="Gautier V."/>
            <person name="Ament-Velasquez S.L."/>
            <person name="Kruys A."/>
            <person name="Hutchinson M.I."/>
            <person name="Powell A.J."/>
            <person name="Barry K."/>
            <person name="Miller A.N."/>
            <person name="Grigoriev I.V."/>
            <person name="Debuchy R."/>
            <person name="Gladieux P."/>
            <person name="Thoren M.H."/>
            <person name="Johannesson H."/>
        </authorList>
    </citation>
    <scope>NUCLEOTIDE SEQUENCE</scope>
    <source>
        <strain evidence="2">CBS 314.62</strain>
    </source>
</reference>
<feature type="chain" id="PRO_5042230193" description="Secreted protein" evidence="1">
    <location>
        <begin position="19"/>
        <end position="71"/>
    </location>
</feature>
<dbReference type="Proteomes" id="UP001270362">
    <property type="component" value="Unassembled WGS sequence"/>
</dbReference>
<name>A0AAE1C9L6_9PEZI</name>
<dbReference type="AlphaFoldDB" id="A0AAE1C9L6"/>
<proteinExistence type="predicted"/>
<comment type="caution">
    <text evidence="2">The sequence shown here is derived from an EMBL/GenBank/DDBJ whole genome shotgun (WGS) entry which is preliminary data.</text>
</comment>
<evidence type="ECO:0000256" key="1">
    <source>
        <dbReference type="SAM" id="SignalP"/>
    </source>
</evidence>
<evidence type="ECO:0000313" key="2">
    <source>
        <dbReference type="EMBL" id="KAK3684206.1"/>
    </source>
</evidence>
<protein>
    <recommendedName>
        <fullName evidence="4">Secreted protein</fullName>
    </recommendedName>
</protein>
<sequence>MLVYALCFVLCAVRSQFACLVLVAAQFQRHRILVETIQDMCVSPRVGSIVMSVIMQTHRYIRYSRRWVVHV</sequence>
<accession>A0AAE1C9L6</accession>
<feature type="signal peptide" evidence="1">
    <location>
        <begin position="1"/>
        <end position="18"/>
    </location>
</feature>
<gene>
    <name evidence="2" type="ORF">B0T22DRAFT_271527</name>
</gene>